<gene>
    <name evidence="1" type="ORF">SAMN02744645_0785</name>
</gene>
<evidence type="ECO:0000313" key="1">
    <source>
        <dbReference type="EMBL" id="SHG58674.1"/>
    </source>
</evidence>
<organism evidence="1 2">
    <name type="scientific">Stutzerimonas xanthomarina DSM 18231</name>
    <dbReference type="NCBI Taxonomy" id="1403346"/>
    <lineage>
        <taxon>Bacteria</taxon>
        <taxon>Pseudomonadati</taxon>
        <taxon>Pseudomonadota</taxon>
        <taxon>Gammaproteobacteria</taxon>
        <taxon>Pseudomonadales</taxon>
        <taxon>Pseudomonadaceae</taxon>
        <taxon>Stutzerimonas</taxon>
    </lineage>
</organism>
<name>A0A1M5L0R6_9GAMM</name>
<dbReference type="Proteomes" id="UP000184000">
    <property type="component" value="Unassembled WGS sequence"/>
</dbReference>
<proteinExistence type="predicted"/>
<accession>A0A1M5L0R6</accession>
<protein>
    <submittedName>
        <fullName evidence="1">Uncharacterized protein</fullName>
    </submittedName>
</protein>
<sequence length="69" mass="7546">MRVGFVETVGLQFASVQYAYPAGHIGGLKPTLRAVRPDIFVGWAGRRSASAHPWDRRLGLAPSVSRPTR</sequence>
<dbReference type="EMBL" id="FQXA01000001">
    <property type="protein sequence ID" value="SHG58674.1"/>
    <property type="molecule type" value="Genomic_DNA"/>
</dbReference>
<evidence type="ECO:0000313" key="2">
    <source>
        <dbReference type="Proteomes" id="UP000184000"/>
    </source>
</evidence>
<reference evidence="1 2" key="1">
    <citation type="submission" date="2016-11" db="EMBL/GenBank/DDBJ databases">
        <authorList>
            <person name="Jaros S."/>
            <person name="Januszkiewicz K."/>
            <person name="Wedrychowicz H."/>
        </authorList>
    </citation>
    <scope>NUCLEOTIDE SEQUENCE [LARGE SCALE GENOMIC DNA]</scope>
    <source>
        <strain evidence="1 2">DSM 18231</strain>
    </source>
</reference>
<dbReference type="AlphaFoldDB" id="A0A1M5L0R6"/>